<keyword evidence="15" id="KW-0964">Secreted</keyword>
<feature type="binding site" evidence="12">
    <location>
        <position position="83"/>
    </location>
    <ligand>
        <name>Ca(2+)</name>
        <dbReference type="ChEBI" id="CHEBI:29108"/>
        <label>1</label>
    </ligand>
</feature>
<dbReference type="GO" id="GO:0020037">
    <property type="term" value="F:heme binding"/>
    <property type="evidence" value="ECO:0007669"/>
    <property type="project" value="UniProtKB-UniRule"/>
</dbReference>
<comment type="cofactor">
    <cofactor evidence="12 15">
        <name>heme b</name>
        <dbReference type="ChEBI" id="CHEBI:60344"/>
    </cofactor>
    <text evidence="12 15">Binds 1 heme b (iron(II)-protoporphyrin IX) group per subunit.</text>
</comment>
<dbReference type="SUPFAM" id="SSF48113">
    <property type="entry name" value="Heme-dependent peroxidases"/>
    <property type="match status" value="1"/>
</dbReference>
<dbReference type="GO" id="GO:0005576">
    <property type="term" value="C:extracellular region"/>
    <property type="evidence" value="ECO:0007669"/>
    <property type="project" value="UniProtKB-SubCell"/>
</dbReference>
<reference evidence="18" key="1">
    <citation type="submission" date="2025-08" db="UniProtKB">
        <authorList>
            <consortium name="RefSeq"/>
        </authorList>
    </citation>
    <scope>IDENTIFICATION</scope>
    <source>
        <tissue evidence="18">Leaves</tissue>
    </source>
</reference>
<dbReference type="InterPro" id="IPR002016">
    <property type="entry name" value="Haem_peroxidase"/>
</dbReference>
<dbReference type="PROSITE" id="PS50873">
    <property type="entry name" value="PEROXIDASE_4"/>
    <property type="match status" value="1"/>
</dbReference>
<evidence type="ECO:0000256" key="13">
    <source>
        <dbReference type="PIRSR" id="PIRSR600823-4"/>
    </source>
</evidence>
<feature type="binding site" evidence="12">
    <location>
        <position position="69"/>
    </location>
    <ligand>
        <name>Ca(2+)</name>
        <dbReference type="ChEBI" id="CHEBI:29108"/>
        <label>1</label>
    </ligand>
</feature>
<feature type="site" description="Transition state stabilizer" evidence="13">
    <location>
        <position position="64"/>
    </location>
</feature>
<feature type="binding site" evidence="12">
    <location>
        <position position="257"/>
    </location>
    <ligand>
        <name>Ca(2+)</name>
        <dbReference type="ChEBI" id="CHEBI:29108"/>
        <label>2</label>
    </ligand>
</feature>
<dbReference type="EC" id="1.11.1.7" evidence="3 15"/>
<dbReference type="Gene3D" id="1.10.520.10">
    <property type="match status" value="1"/>
</dbReference>
<evidence type="ECO:0000256" key="12">
    <source>
        <dbReference type="PIRSR" id="PIRSR600823-3"/>
    </source>
</evidence>
<feature type="signal peptide" evidence="15">
    <location>
        <begin position="1"/>
        <end position="22"/>
    </location>
</feature>
<comment type="cofactor">
    <cofactor evidence="12 15">
        <name>Ca(2+)</name>
        <dbReference type="ChEBI" id="CHEBI:29108"/>
    </cofactor>
    <text evidence="12 15">Binds 2 calcium ions per subunit.</text>
</comment>
<keyword evidence="15" id="KW-0376">Hydrogen peroxide</keyword>
<dbReference type="InParanoid" id="A0A6P9ELT8"/>
<keyword evidence="4 15" id="KW-0575">Peroxidase</keyword>
<feature type="binding site" evidence="12">
    <location>
        <position position="208"/>
    </location>
    <ligand>
        <name>Ca(2+)</name>
        <dbReference type="ChEBI" id="CHEBI:29108"/>
        <label>2</label>
    </ligand>
</feature>
<comment type="subcellular location">
    <subcellularLocation>
        <location evidence="15">Secreted</location>
    </subcellularLocation>
</comment>
<dbReference type="InterPro" id="IPR000823">
    <property type="entry name" value="Peroxidase_pln"/>
</dbReference>
<evidence type="ECO:0000256" key="8">
    <source>
        <dbReference type="ARBA" id="ARBA00023004"/>
    </source>
</evidence>
<protein>
    <recommendedName>
        <fullName evidence="3 15">Peroxidase</fullName>
        <ecNumber evidence="3 15">1.11.1.7</ecNumber>
    </recommendedName>
</protein>
<feature type="binding site" description="axial binding residue" evidence="12">
    <location>
        <position position="207"/>
    </location>
    <ligand>
        <name>heme b</name>
        <dbReference type="ChEBI" id="CHEBI:60344"/>
    </ligand>
    <ligandPart>
        <name>Fe</name>
        <dbReference type="ChEBI" id="CHEBI:18248"/>
    </ligandPart>
</feature>
<dbReference type="GO" id="GO:0006979">
    <property type="term" value="P:response to oxidative stress"/>
    <property type="evidence" value="ECO:0007669"/>
    <property type="project" value="UniProtKB-UniRule"/>
</dbReference>
<sequence>MGFPLALFLCTLGCFSASTAIAGISGILELHFYKTSCPDAEMIVREHVTRSMLTDPSSAAPLLRLAFHDCQVDVLSLSLSLGGCDGSILLKESSNSLEIEAQSQKNFGIRKLDIMNNIKSSLEEVCPQTVSCADIIQLAARDAINLHLQAGGPFIKVLTGRRDSISASKKRAENQLPASNISVNEFAKIFHEKNINLQEGVALIGAHTLGIGHCRNFEERLRPVSDPTLSPTFSLQLQTVCSDPSLADVAFAQNDATAFIFDNHYFIDIQNGRGLLKIDSEIATDPRTMPHVIAFGKDMQQFFHMFTSGFLKLSSHKVLVGEEGEIRRDCSFKNS</sequence>
<dbReference type="GO" id="GO:0009505">
    <property type="term" value="C:plant-type cell wall"/>
    <property type="evidence" value="ECO:0000318"/>
    <property type="project" value="GO_Central"/>
</dbReference>
<comment type="similarity">
    <text evidence="15">Belongs to the peroxidase family. Classical plant (class III) peroxidase subfamily.</text>
</comment>
<dbReference type="OrthoDB" id="2113341at2759"/>
<feature type="binding site" evidence="12">
    <location>
        <position position="98"/>
    </location>
    <ligand>
        <name>Ca(2+)</name>
        <dbReference type="ChEBI" id="CHEBI:29108"/>
        <label>1</label>
    </ligand>
</feature>
<dbReference type="GeneID" id="109003691"/>
<keyword evidence="12 15" id="KW-0106">Calcium</keyword>
<dbReference type="FunFam" id="1.10.420.10:FF:000001">
    <property type="entry name" value="Peroxidase"/>
    <property type="match status" value="1"/>
</dbReference>
<accession>A0A6P9ELT8</accession>
<dbReference type="InterPro" id="IPR019794">
    <property type="entry name" value="Peroxidases_AS"/>
</dbReference>
<evidence type="ECO:0000256" key="7">
    <source>
        <dbReference type="ARBA" id="ARBA00023002"/>
    </source>
</evidence>
<evidence type="ECO:0000256" key="15">
    <source>
        <dbReference type="RuleBase" id="RU362060"/>
    </source>
</evidence>
<evidence type="ECO:0000259" key="16">
    <source>
        <dbReference type="PROSITE" id="PS50873"/>
    </source>
</evidence>
<dbReference type="AlphaFoldDB" id="A0A6P9ELT8"/>
<dbReference type="InterPro" id="IPR010255">
    <property type="entry name" value="Haem_peroxidase_sf"/>
</dbReference>
<dbReference type="Gene3D" id="1.10.420.10">
    <property type="entry name" value="Peroxidase, domain 2"/>
    <property type="match status" value="1"/>
</dbReference>
<feature type="disulfide bond" evidence="14">
    <location>
        <begin position="214"/>
        <end position="241"/>
    </location>
</feature>
<feature type="binding site" evidence="12">
    <location>
        <position position="85"/>
    </location>
    <ligand>
        <name>Ca(2+)</name>
        <dbReference type="ChEBI" id="CHEBI:29108"/>
        <label>1</label>
    </ligand>
</feature>
<comment type="catalytic activity">
    <reaction evidence="1 15">
        <text>2 a phenolic donor + H2O2 = 2 a phenolic radical donor + 2 H2O</text>
        <dbReference type="Rhea" id="RHEA:56136"/>
        <dbReference type="ChEBI" id="CHEBI:15377"/>
        <dbReference type="ChEBI" id="CHEBI:16240"/>
        <dbReference type="ChEBI" id="CHEBI:139520"/>
        <dbReference type="ChEBI" id="CHEBI:139521"/>
        <dbReference type="EC" id="1.11.1.7"/>
    </reaction>
</comment>
<feature type="binding site" evidence="12">
    <location>
        <position position="87"/>
    </location>
    <ligand>
        <name>Ca(2+)</name>
        <dbReference type="ChEBI" id="CHEBI:29108"/>
        <label>1</label>
    </ligand>
</feature>
<dbReference type="GO" id="GO:0140825">
    <property type="term" value="F:lactoperoxidase activity"/>
    <property type="evidence" value="ECO:0007669"/>
    <property type="project" value="UniProtKB-EC"/>
</dbReference>
<evidence type="ECO:0000256" key="4">
    <source>
        <dbReference type="ARBA" id="ARBA00022559"/>
    </source>
</evidence>
<evidence type="ECO:0000256" key="14">
    <source>
        <dbReference type="PIRSR" id="PIRSR600823-5"/>
    </source>
</evidence>
<dbReference type="PANTHER" id="PTHR31517:SF81">
    <property type="entry name" value="PEROXIDASE"/>
    <property type="match status" value="1"/>
</dbReference>
<evidence type="ECO:0000313" key="18">
    <source>
        <dbReference type="RefSeq" id="XP_035548386.1"/>
    </source>
</evidence>
<dbReference type="Pfam" id="PF00141">
    <property type="entry name" value="peroxidase"/>
    <property type="match status" value="1"/>
</dbReference>
<dbReference type="CDD" id="cd00693">
    <property type="entry name" value="secretory_peroxidase"/>
    <property type="match status" value="1"/>
</dbReference>
<evidence type="ECO:0000256" key="5">
    <source>
        <dbReference type="ARBA" id="ARBA00022617"/>
    </source>
</evidence>
<evidence type="ECO:0000256" key="10">
    <source>
        <dbReference type="PIRSR" id="PIRSR600823-1"/>
    </source>
</evidence>
<organism evidence="17 18">
    <name type="scientific">Juglans regia</name>
    <name type="common">English walnut</name>
    <dbReference type="NCBI Taxonomy" id="51240"/>
    <lineage>
        <taxon>Eukaryota</taxon>
        <taxon>Viridiplantae</taxon>
        <taxon>Streptophyta</taxon>
        <taxon>Embryophyta</taxon>
        <taxon>Tracheophyta</taxon>
        <taxon>Spermatophyta</taxon>
        <taxon>Magnoliopsida</taxon>
        <taxon>eudicotyledons</taxon>
        <taxon>Gunneridae</taxon>
        <taxon>Pentapetalae</taxon>
        <taxon>rosids</taxon>
        <taxon>fabids</taxon>
        <taxon>Fagales</taxon>
        <taxon>Juglandaceae</taxon>
        <taxon>Juglans</taxon>
    </lineage>
</organism>
<feature type="chain" id="PRO_5028504325" description="Peroxidase" evidence="15">
    <location>
        <begin position="23"/>
        <end position="335"/>
    </location>
</feature>
<keyword evidence="7 15" id="KW-0560">Oxidoreductase</keyword>
<gene>
    <name evidence="18" type="primary">LOC109003691</name>
</gene>
<feature type="disulfide bond" evidence="14">
    <location>
        <begin position="70"/>
        <end position="84"/>
    </location>
</feature>
<dbReference type="RefSeq" id="XP_035548386.1">
    <property type="nucleotide sequence ID" value="XM_035692493.1"/>
</dbReference>
<keyword evidence="15" id="KW-0732">Signal</keyword>
<proteinExistence type="inferred from homology"/>
<evidence type="ECO:0000256" key="6">
    <source>
        <dbReference type="ARBA" id="ARBA00022723"/>
    </source>
</evidence>
<dbReference type="InterPro" id="IPR033905">
    <property type="entry name" value="Secretory_peroxidase"/>
</dbReference>
<evidence type="ECO:0000256" key="2">
    <source>
        <dbReference type="ARBA" id="ARBA00002322"/>
    </source>
</evidence>
<evidence type="ECO:0000313" key="17">
    <source>
        <dbReference type="Proteomes" id="UP000235220"/>
    </source>
</evidence>
<keyword evidence="5 15" id="KW-0349">Heme</keyword>
<dbReference type="PRINTS" id="PR00458">
    <property type="entry name" value="PEROXIDASE"/>
</dbReference>
<keyword evidence="17" id="KW-1185">Reference proteome</keyword>
<feature type="binding site" evidence="11">
    <location>
        <position position="177"/>
    </location>
    <ligand>
        <name>substrate</name>
    </ligand>
</feature>
<evidence type="ECO:0000256" key="11">
    <source>
        <dbReference type="PIRSR" id="PIRSR600823-2"/>
    </source>
</evidence>
<evidence type="ECO:0000256" key="1">
    <source>
        <dbReference type="ARBA" id="ARBA00000189"/>
    </source>
</evidence>
<evidence type="ECO:0000256" key="3">
    <source>
        <dbReference type="ARBA" id="ARBA00012313"/>
    </source>
</evidence>
<feature type="binding site" evidence="12">
    <location>
        <position position="72"/>
    </location>
    <ligand>
        <name>Ca(2+)</name>
        <dbReference type="ChEBI" id="CHEBI:29108"/>
        <label>1</label>
    </ligand>
</feature>
<dbReference type="PANTHER" id="PTHR31517">
    <property type="match status" value="1"/>
</dbReference>
<comment type="function">
    <text evidence="2">Removal of H(2)O(2), oxidation of toxic reductants, biosynthesis and degradation of lignin, suberization, auxin catabolism, response to environmental stresses such as wounding, pathogen attack and oxidative stress. These functions might be dependent on each isozyme/isoform in each plant tissue.</text>
</comment>
<dbReference type="Proteomes" id="UP000235220">
    <property type="component" value="Chromosome 7"/>
</dbReference>
<feature type="binding site" evidence="12">
    <location>
        <position position="262"/>
    </location>
    <ligand>
        <name>Ca(2+)</name>
        <dbReference type="ChEBI" id="CHEBI:29108"/>
        <label>2</label>
    </ligand>
</feature>
<feature type="disulfide bond" evidence="14">
    <location>
        <begin position="132"/>
        <end position="330"/>
    </location>
</feature>
<dbReference type="PROSITE" id="PS00436">
    <property type="entry name" value="PEROXIDASE_2"/>
    <property type="match status" value="1"/>
</dbReference>
<dbReference type="GO" id="GO:0046872">
    <property type="term" value="F:metal ion binding"/>
    <property type="evidence" value="ECO:0007669"/>
    <property type="project" value="UniProtKB-UniRule"/>
</dbReference>
<dbReference type="PRINTS" id="PR00461">
    <property type="entry name" value="PLPEROXIDASE"/>
</dbReference>
<dbReference type="GO" id="GO:0004601">
    <property type="term" value="F:peroxidase activity"/>
    <property type="evidence" value="ECO:0000318"/>
    <property type="project" value="GO_Central"/>
</dbReference>
<keyword evidence="8 12" id="KW-0408">Iron</keyword>
<dbReference type="GO" id="GO:0042744">
    <property type="term" value="P:hydrogen peroxide catabolic process"/>
    <property type="evidence" value="ECO:0007669"/>
    <property type="project" value="UniProtKB-KW"/>
</dbReference>
<dbReference type="GO" id="GO:0006950">
    <property type="term" value="P:response to stress"/>
    <property type="evidence" value="ECO:0000318"/>
    <property type="project" value="GO_Central"/>
</dbReference>
<keyword evidence="6 12" id="KW-0479">Metal-binding</keyword>
<evidence type="ECO:0000256" key="9">
    <source>
        <dbReference type="ARBA" id="ARBA00023157"/>
    </source>
</evidence>
<keyword evidence="9 14" id="KW-1015">Disulfide bond</keyword>
<feature type="active site" description="Proton acceptor" evidence="10">
    <location>
        <position position="68"/>
    </location>
</feature>
<feature type="domain" description="Plant heme peroxidase family profile" evidence="16">
    <location>
        <begin position="27"/>
        <end position="334"/>
    </location>
</feature>
<feature type="disulfide bond" evidence="14">
    <location>
        <begin position="37"/>
        <end position="126"/>
    </location>
</feature>
<name>A0A6P9ELT8_JUGRE</name>